<evidence type="ECO:0008006" key="6">
    <source>
        <dbReference type="Google" id="ProtNLM"/>
    </source>
</evidence>
<dbReference type="Pfam" id="PF14111">
    <property type="entry name" value="DUF4283"/>
    <property type="match status" value="1"/>
</dbReference>
<reference evidence="4 5" key="1">
    <citation type="submission" date="2020-02" db="EMBL/GenBank/DDBJ databases">
        <authorList>
            <person name="Ma Q."/>
            <person name="Huang Y."/>
            <person name="Song X."/>
            <person name="Pei D."/>
        </authorList>
    </citation>
    <scope>NUCLEOTIDE SEQUENCE [LARGE SCALE GENOMIC DNA]</scope>
    <source>
        <strain evidence="4">Sxm20200214</strain>
        <tissue evidence="4">Leaf</tissue>
    </source>
</reference>
<evidence type="ECO:0000259" key="3">
    <source>
        <dbReference type="Pfam" id="PF14392"/>
    </source>
</evidence>
<name>A0A8X7U5S6_BRACI</name>
<feature type="domain" description="Zinc knuckle CX2CX4HX4C" evidence="3">
    <location>
        <begin position="170"/>
        <end position="215"/>
    </location>
</feature>
<feature type="domain" description="DUF4283" evidence="2">
    <location>
        <begin position="40"/>
        <end position="115"/>
    </location>
</feature>
<gene>
    <name evidence="4" type="ORF">Bca52824_073373</name>
</gene>
<dbReference type="EMBL" id="JAAMPC010000014">
    <property type="protein sequence ID" value="KAG2266294.1"/>
    <property type="molecule type" value="Genomic_DNA"/>
</dbReference>
<feature type="region of interest" description="Disordered" evidence="1">
    <location>
        <begin position="210"/>
        <end position="301"/>
    </location>
</feature>
<feature type="region of interest" description="Disordered" evidence="1">
    <location>
        <begin position="497"/>
        <end position="529"/>
    </location>
</feature>
<proteinExistence type="predicted"/>
<dbReference type="AlphaFoldDB" id="A0A8X7U5S6"/>
<evidence type="ECO:0000259" key="2">
    <source>
        <dbReference type="Pfam" id="PF14111"/>
    </source>
</evidence>
<dbReference type="PANTHER" id="PTHR31286">
    <property type="entry name" value="GLYCINE-RICH CELL WALL STRUCTURAL PROTEIN 1.8-LIKE"/>
    <property type="match status" value="1"/>
</dbReference>
<feature type="compositionally biased region" description="Polar residues" evidence="1">
    <location>
        <begin position="254"/>
        <end position="267"/>
    </location>
</feature>
<dbReference type="InterPro" id="IPR040256">
    <property type="entry name" value="At4g02000-like"/>
</dbReference>
<organism evidence="4 5">
    <name type="scientific">Brassica carinata</name>
    <name type="common">Ethiopian mustard</name>
    <name type="synonym">Abyssinian cabbage</name>
    <dbReference type="NCBI Taxonomy" id="52824"/>
    <lineage>
        <taxon>Eukaryota</taxon>
        <taxon>Viridiplantae</taxon>
        <taxon>Streptophyta</taxon>
        <taxon>Embryophyta</taxon>
        <taxon>Tracheophyta</taxon>
        <taxon>Spermatophyta</taxon>
        <taxon>Magnoliopsida</taxon>
        <taxon>eudicotyledons</taxon>
        <taxon>Gunneridae</taxon>
        <taxon>Pentapetalae</taxon>
        <taxon>rosids</taxon>
        <taxon>malvids</taxon>
        <taxon>Brassicales</taxon>
        <taxon>Brassicaceae</taxon>
        <taxon>Brassiceae</taxon>
        <taxon>Brassica</taxon>
    </lineage>
</organism>
<comment type="caution">
    <text evidence="4">The sequence shown here is derived from an EMBL/GenBank/DDBJ whole genome shotgun (WGS) entry which is preliminary data.</text>
</comment>
<evidence type="ECO:0000313" key="5">
    <source>
        <dbReference type="Proteomes" id="UP000886595"/>
    </source>
</evidence>
<accession>A0A8X7U5S6</accession>
<sequence>MSQGQWLVKSGGQKKHAPSGGLKISIPKFDNSTLITGYSKTLIGRCMNPLKQEMNGLLYYLPRIWNVEERVVGADLGLGRFQFDFQEEEDIIEVLKKEPFHFDNWILSVVRWEPVVEDNYPSKITFWMRTIGVPLHFWAKPTFKSIGDALEEIRGDDAIDINDGKIRVILDAFKPLVFSITVEFHSGEETVIALRYDRLHGFCRTCSSLRHDQSRSPTTKGSTEEGDVGPSDKPDQGGKVLSYKGAVESHHAENTSGGDSRRQNQQGAAKKDVKGKGIAYEGGRQGGVAKSGQGRRYRDHGRPTARYVRQAEYLPPQELNDSYVMATSGINGLRNQEVGGHLDTQQKLMLEAFKSGEKGEASESKACKALLFENEDHEEGLVVTSGGDSVQTVQRREEVMENPGFSTEVATAEAEGMEENNFVKCSSAESEVMQVMEMGNKEEAVSSEMVAGLDDEDGHLEYEMMEDGVDDAISEREASGDLNSMDVEEAFPIAESEDLVGEQEHQVPKKKNGRITAAVRGGNRKKRLV</sequence>
<evidence type="ECO:0000256" key="1">
    <source>
        <dbReference type="SAM" id="MobiDB-lite"/>
    </source>
</evidence>
<dbReference type="Pfam" id="PF14392">
    <property type="entry name" value="zf-CCHC_4"/>
    <property type="match status" value="1"/>
</dbReference>
<dbReference type="PANTHER" id="PTHR31286:SF178">
    <property type="entry name" value="DUF4283 DOMAIN-CONTAINING PROTEIN"/>
    <property type="match status" value="1"/>
</dbReference>
<dbReference type="OrthoDB" id="1745573at2759"/>
<keyword evidence="5" id="KW-1185">Reference proteome</keyword>
<protein>
    <recommendedName>
        <fullName evidence="6">DUF4283 domain-containing protein</fullName>
    </recommendedName>
</protein>
<dbReference type="Proteomes" id="UP000886595">
    <property type="component" value="Unassembled WGS sequence"/>
</dbReference>
<dbReference type="InterPro" id="IPR025558">
    <property type="entry name" value="DUF4283"/>
</dbReference>
<dbReference type="InterPro" id="IPR025836">
    <property type="entry name" value="Zn_knuckle_CX2CX4HX4C"/>
</dbReference>
<evidence type="ECO:0000313" key="4">
    <source>
        <dbReference type="EMBL" id="KAG2266294.1"/>
    </source>
</evidence>